<keyword evidence="4" id="KW-1185">Reference proteome</keyword>
<evidence type="ECO:0000313" key="4">
    <source>
        <dbReference type="Proteomes" id="UP000267029"/>
    </source>
</evidence>
<dbReference type="Proteomes" id="UP000267029">
    <property type="component" value="Unassembled WGS sequence"/>
</dbReference>
<sequence>MRFKFWGAILIIADLTCFAKKEEGYTFDGPFTHEALVGSLVELPCYVSSSAKRIVLTAFTSSGAYMYALKWVHRRWERVVDPWGGDGRRSYLEMSVSQTSDGIAESLGIFNIPSISGVGLRVLAVNPSDGGQYACVLSRPSWDQGLSVDMDNSTLLSIHSLRIIEAKDFVNEMAPVIPTLARAEDEAEPEKKSEMGSNTNNEKKGTFFDAWTWQLYSFIKDAPEVDIFKIDCYADIPLVGLVLRGLGNPLPRIGWKFVPRESSPWFNVSPEHETWDVLAPVQLCPHERAEKCSSGSGTDSKNRLEHLSQHWESKSHKVTNNLDSAFRMATERVWMARWLLVKSSATFGSGTWQCWIEGPNLFKNTSTDVFSSTKDQFLVSEVRVFVVAQEHLTWHNTVEFWRVLVTWAAPTCFLLFYLLVAVSWAASMRWTQLLYYSSPISKKKTPTLIQKTESDHQEEAKVCPYDFEERIYTKEFLSQHKIRVYFDEELQF</sequence>
<keyword evidence="1" id="KW-1133">Transmembrane helix</keyword>
<feature type="signal peptide" evidence="2">
    <location>
        <begin position="1"/>
        <end position="19"/>
    </location>
</feature>
<gene>
    <name evidence="3" type="ORF">MCOS_LOCUS9834</name>
</gene>
<keyword evidence="1" id="KW-0812">Transmembrane</keyword>
<feature type="transmembrane region" description="Helical" evidence="1">
    <location>
        <begin position="400"/>
        <end position="426"/>
    </location>
</feature>
<evidence type="ECO:0000313" key="3">
    <source>
        <dbReference type="EMBL" id="VDD83831.1"/>
    </source>
</evidence>
<accession>A0A0R3UPQ2</accession>
<reference evidence="3 4" key="1">
    <citation type="submission" date="2018-10" db="EMBL/GenBank/DDBJ databases">
        <authorList>
            <consortium name="Pathogen Informatics"/>
        </authorList>
    </citation>
    <scope>NUCLEOTIDE SEQUENCE [LARGE SCALE GENOMIC DNA]</scope>
</reference>
<name>A0A0R3UPQ2_MESCO</name>
<evidence type="ECO:0000256" key="2">
    <source>
        <dbReference type="SAM" id="SignalP"/>
    </source>
</evidence>
<dbReference type="EMBL" id="UXSR01005856">
    <property type="protein sequence ID" value="VDD83831.1"/>
    <property type="molecule type" value="Genomic_DNA"/>
</dbReference>
<keyword evidence="1" id="KW-0472">Membrane</keyword>
<keyword evidence="2" id="KW-0732">Signal</keyword>
<dbReference type="AlphaFoldDB" id="A0A0R3UPQ2"/>
<evidence type="ECO:0008006" key="5">
    <source>
        <dbReference type="Google" id="ProtNLM"/>
    </source>
</evidence>
<dbReference type="OrthoDB" id="6235377at2759"/>
<protein>
    <recommendedName>
        <fullName evidence="5">Ig-like domain-containing protein</fullName>
    </recommendedName>
</protein>
<feature type="chain" id="PRO_5030017589" description="Ig-like domain-containing protein" evidence="2">
    <location>
        <begin position="20"/>
        <end position="492"/>
    </location>
</feature>
<proteinExistence type="predicted"/>
<organism evidence="3 4">
    <name type="scientific">Mesocestoides corti</name>
    <name type="common">Flatworm</name>
    <dbReference type="NCBI Taxonomy" id="53468"/>
    <lineage>
        <taxon>Eukaryota</taxon>
        <taxon>Metazoa</taxon>
        <taxon>Spiralia</taxon>
        <taxon>Lophotrochozoa</taxon>
        <taxon>Platyhelminthes</taxon>
        <taxon>Cestoda</taxon>
        <taxon>Eucestoda</taxon>
        <taxon>Cyclophyllidea</taxon>
        <taxon>Mesocestoididae</taxon>
        <taxon>Mesocestoides</taxon>
    </lineage>
</organism>
<evidence type="ECO:0000256" key="1">
    <source>
        <dbReference type="SAM" id="Phobius"/>
    </source>
</evidence>